<evidence type="ECO:0000313" key="6">
    <source>
        <dbReference type="Proteomes" id="UP000332933"/>
    </source>
</evidence>
<protein>
    <submittedName>
        <fullName evidence="5">Aste57867_16954 protein</fullName>
    </submittedName>
</protein>
<keyword evidence="3" id="KW-0732">Signal</keyword>
<sequence>MPPFASPVNLLLSAVVAAVILADVPPPCTPLDLHPVTSAIVASVHDASCTTATGFSLVDFFVEPPSSPTTSLSVDTFNLVASTPSCMSLFQDMESIRLLKRRCTHWGIALDKLIRLDFFQWVLIKSQSPQGDTRFLSVPSPPSSSSTTTTSPPTFIVAAAGSRLAQDTSLLDDGTPTMVPPAPASNTPEVAVILVSIVAVAVIVVGAFVAAMKVL</sequence>
<feature type="signal peptide" evidence="3">
    <location>
        <begin position="1"/>
        <end position="22"/>
    </location>
</feature>
<organism evidence="5 6">
    <name type="scientific">Aphanomyces stellatus</name>
    <dbReference type="NCBI Taxonomy" id="120398"/>
    <lineage>
        <taxon>Eukaryota</taxon>
        <taxon>Sar</taxon>
        <taxon>Stramenopiles</taxon>
        <taxon>Oomycota</taxon>
        <taxon>Saprolegniomycetes</taxon>
        <taxon>Saprolegniales</taxon>
        <taxon>Verrucalvaceae</taxon>
        <taxon>Aphanomyces</taxon>
    </lineage>
</organism>
<reference evidence="4" key="2">
    <citation type="submission" date="2019-06" db="EMBL/GenBank/DDBJ databases">
        <title>Genomics analysis of Aphanomyces spp. identifies a new class of oomycete effector associated with host adaptation.</title>
        <authorList>
            <person name="Gaulin E."/>
        </authorList>
    </citation>
    <scope>NUCLEOTIDE SEQUENCE</scope>
    <source>
        <strain evidence="4">CBS 578.67</strain>
    </source>
</reference>
<feature type="chain" id="PRO_5036355553" evidence="3">
    <location>
        <begin position="23"/>
        <end position="215"/>
    </location>
</feature>
<dbReference type="AlphaFoldDB" id="A0A485L871"/>
<keyword evidence="2" id="KW-1133">Transmembrane helix</keyword>
<dbReference type="EMBL" id="VJMH01006004">
    <property type="protein sequence ID" value="KAF0691915.1"/>
    <property type="molecule type" value="Genomic_DNA"/>
</dbReference>
<evidence type="ECO:0000256" key="2">
    <source>
        <dbReference type="SAM" id="Phobius"/>
    </source>
</evidence>
<evidence type="ECO:0000256" key="1">
    <source>
        <dbReference type="SAM" id="MobiDB-lite"/>
    </source>
</evidence>
<dbReference type="EMBL" id="CAADRA010006025">
    <property type="protein sequence ID" value="VFT93716.1"/>
    <property type="molecule type" value="Genomic_DNA"/>
</dbReference>
<feature type="transmembrane region" description="Helical" evidence="2">
    <location>
        <begin position="190"/>
        <end position="211"/>
    </location>
</feature>
<accession>A0A485L871</accession>
<keyword evidence="6" id="KW-1185">Reference proteome</keyword>
<name>A0A485L871_9STRA</name>
<evidence type="ECO:0000256" key="3">
    <source>
        <dbReference type="SAM" id="SignalP"/>
    </source>
</evidence>
<gene>
    <name evidence="5" type="primary">Aste57867_16954</name>
    <name evidence="4" type="ORF">As57867_016896</name>
    <name evidence="5" type="ORF">ASTE57867_16954</name>
</gene>
<evidence type="ECO:0000313" key="5">
    <source>
        <dbReference type="EMBL" id="VFT93716.1"/>
    </source>
</evidence>
<feature type="region of interest" description="Disordered" evidence="1">
    <location>
        <begin position="131"/>
        <end position="152"/>
    </location>
</feature>
<feature type="compositionally biased region" description="Low complexity" evidence="1">
    <location>
        <begin position="143"/>
        <end position="152"/>
    </location>
</feature>
<keyword evidence="2" id="KW-0472">Membrane</keyword>
<proteinExistence type="predicted"/>
<evidence type="ECO:0000313" key="4">
    <source>
        <dbReference type="EMBL" id="KAF0691915.1"/>
    </source>
</evidence>
<keyword evidence="2" id="KW-0812">Transmembrane</keyword>
<dbReference type="Proteomes" id="UP000332933">
    <property type="component" value="Unassembled WGS sequence"/>
</dbReference>
<reference evidence="5 6" key="1">
    <citation type="submission" date="2019-03" db="EMBL/GenBank/DDBJ databases">
        <authorList>
            <person name="Gaulin E."/>
            <person name="Dumas B."/>
        </authorList>
    </citation>
    <scope>NUCLEOTIDE SEQUENCE [LARGE SCALE GENOMIC DNA]</scope>
    <source>
        <strain evidence="5">CBS 568.67</strain>
    </source>
</reference>